<gene>
    <name evidence="2" type="ORF">G3A56_01495</name>
</gene>
<evidence type="ECO:0000256" key="1">
    <source>
        <dbReference type="SAM" id="MobiDB-lite"/>
    </source>
</evidence>
<accession>A0A7L5BD68</accession>
<keyword evidence="3" id="KW-1185">Reference proteome</keyword>
<feature type="compositionally biased region" description="Basic and acidic residues" evidence="1">
    <location>
        <begin position="1"/>
        <end position="12"/>
    </location>
</feature>
<evidence type="ECO:0000313" key="2">
    <source>
        <dbReference type="EMBL" id="QIB36834.1"/>
    </source>
</evidence>
<feature type="region of interest" description="Disordered" evidence="1">
    <location>
        <begin position="1"/>
        <end position="30"/>
    </location>
</feature>
<dbReference type="RefSeq" id="WP_164056033.1">
    <property type="nucleotide sequence ID" value="NZ_CP048632.1"/>
</dbReference>
<feature type="region of interest" description="Disordered" evidence="1">
    <location>
        <begin position="75"/>
        <end position="98"/>
    </location>
</feature>
<name>A0A7L5BD68_9HYPH</name>
<dbReference type="AlphaFoldDB" id="A0A7L5BD68"/>
<dbReference type="KEGG" id="roy:G3A56_01495"/>
<dbReference type="EMBL" id="CP048632">
    <property type="protein sequence ID" value="QIB36834.1"/>
    <property type="molecule type" value="Genomic_DNA"/>
</dbReference>
<organism evidence="2 3">
    <name type="scientific">Rhizobium oryzihabitans</name>
    <dbReference type="NCBI Taxonomy" id="2267833"/>
    <lineage>
        <taxon>Bacteria</taxon>
        <taxon>Pseudomonadati</taxon>
        <taxon>Pseudomonadota</taxon>
        <taxon>Alphaproteobacteria</taxon>
        <taxon>Hyphomicrobiales</taxon>
        <taxon>Rhizobiaceae</taxon>
        <taxon>Rhizobium/Agrobacterium group</taxon>
        <taxon>Rhizobium</taxon>
    </lineage>
</organism>
<dbReference type="Proteomes" id="UP000464865">
    <property type="component" value="Chromosome M15-11"/>
</dbReference>
<evidence type="ECO:0000313" key="3">
    <source>
        <dbReference type="Proteomes" id="UP000464865"/>
    </source>
</evidence>
<reference evidence="2 3" key="1">
    <citation type="submission" date="2020-02" db="EMBL/GenBank/DDBJ databases">
        <title>Plant-Promoting Endophytic Bacterium Rhizobium oryzihabitans sp. nov., Isolated from the Root of Rice.</title>
        <authorList>
            <person name="zhao J."/>
            <person name="Zhang G."/>
        </authorList>
    </citation>
    <scope>NUCLEOTIDE SEQUENCE [LARGE SCALE GENOMIC DNA]</scope>
    <source>
        <strain evidence="2 3">M15</strain>
    </source>
</reference>
<sequence>MQSDARARAWETRRKKYGSTGHARGAYGHGGDHVASMQALLIRLHEEGVLSEGQVAKATGLHRITVRKMADDYRNSIPETKEQVRARVMPQGGEHNGN</sequence>
<feature type="compositionally biased region" description="Basic and acidic residues" evidence="1">
    <location>
        <begin position="75"/>
        <end position="85"/>
    </location>
</feature>
<protein>
    <submittedName>
        <fullName evidence="2">Uncharacterized protein</fullName>
    </submittedName>
</protein>
<proteinExistence type="predicted"/>